<evidence type="ECO:0000256" key="2">
    <source>
        <dbReference type="SAM" id="Phobius"/>
    </source>
</evidence>
<name>A0ABD3M152_9STRA</name>
<proteinExistence type="predicted"/>
<dbReference type="AlphaFoldDB" id="A0ABD3M152"/>
<gene>
    <name evidence="3" type="ORF">ACHAWU_008483</name>
</gene>
<feature type="region of interest" description="Disordered" evidence="1">
    <location>
        <begin position="1"/>
        <end position="33"/>
    </location>
</feature>
<keyword evidence="2" id="KW-0472">Membrane</keyword>
<keyword evidence="2" id="KW-0812">Transmembrane</keyword>
<dbReference type="Proteomes" id="UP001530293">
    <property type="component" value="Unassembled WGS sequence"/>
</dbReference>
<accession>A0ABD3M152</accession>
<keyword evidence="4" id="KW-1185">Reference proteome</keyword>
<evidence type="ECO:0000313" key="3">
    <source>
        <dbReference type="EMBL" id="KAL3757322.1"/>
    </source>
</evidence>
<sequence length="438" mass="48608">MCTSRCQRTVRGAQRAQTTPQPDDDDDDDGDSRRPANNMLLQLFILANTFTCISSFSLQGFAVPKCKQCRFCHARGIRSRRFSTGTTYGYGGEARTTPSFTLNYDGKTYTDCSPPLMVPLSALPLLLLQSATPIISREDCALLSRYFEHLTGKCSNASSLGKSERTTAESLLQNVHNVIDTVTNCPRHDGEMQLPRYVRYETTILDTMKLKQNPKMLESVLFPDGLHVDTNNGKLFRHITAILYLTDNHEVGSSLESDGVSGGGTSFPLAVPVGRERVLNNKLRDAAKMLLNLGIHHTKGDIDENDTSGGRIVENAALSVFFRDEQQNEFNGLKQQCNFIESNSEGVRVMPEAGKLIYFHNVDDDGLPDPLSFHGGEELVTLTPYRVFADPSLMVAKATKCILVFFKEIPLESFVADGSLGFAKQAAKSRSWTKKMYY</sequence>
<evidence type="ECO:0000313" key="4">
    <source>
        <dbReference type="Proteomes" id="UP001530293"/>
    </source>
</evidence>
<evidence type="ECO:0008006" key="5">
    <source>
        <dbReference type="Google" id="ProtNLM"/>
    </source>
</evidence>
<dbReference type="EMBL" id="JALLBG020000268">
    <property type="protein sequence ID" value="KAL3757322.1"/>
    <property type="molecule type" value="Genomic_DNA"/>
</dbReference>
<keyword evidence="2" id="KW-1133">Transmembrane helix</keyword>
<reference evidence="3 4" key="1">
    <citation type="submission" date="2024-10" db="EMBL/GenBank/DDBJ databases">
        <title>Updated reference genomes for cyclostephanoid diatoms.</title>
        <authorList>
            <person name="Roberts W.R."/>
            <person name="Alverson A.J."/>
        </authorList>
    </citation>
    <scope>NUCLEOTIDE SEQUENCE [LARGE SCALE GENOMIC DNA]</scope>
    <source>
        <strain evidence="3 4">AJA232-27</strain>
    </source>
</reference>
<comment type="caution">
    <text evidence="3">The sequence shown here is derived from an EMBL/GenBank/DDBJ whole genome shotgun (WGS) entry which is preliminary data.</text>
</comment>
<protein>
    <recommendedName>
        <fullName evidence="5">Prolyl 4-hydroxylase alpha subunit domain-containing protein</fullName>
    </recommendedName>
</protein>
<evidence type="ECO:0000256" key="1">
    <source>
        <dbReference type="SAM" id="MobiDB-lite"/>
    </source>
</evidence>
<feature type="transmembrane region" description="Helical" evidence="2">
    <location>
        <begin position="40"/>
        <end position="62"/>
    </location>
</feature>
<dbReference type="Gene3D" id="2.60.120.620">
    <property type="entry name" value="q2cbj1_9rhob like domain"/>
    <property type="match status" value="1"/>
</dbReference>
<organism evidence="3 4">
    <name type="scientific">Discostella pseudostelligera</name>
    <dbReference type="NCBI Taxonomy" id="259834"/>
    <lineage>
        <taxon>Eukaryota</taxon>
        <taxon>Sar</taxon>
        <taxon>Stramenopiles</taxon>
        <taxon>Ochrophyta</taxon>
        <taxon>Bacillariophyta</taxon>
        <taxon>Coscinodiscophyceae</taxon>
        <taxon>Thalassiosirophycidae</taxon>
        <taxon>Stephanodiscales</taxon>
        <taxon>Stephanodiscaceae</taxon>
        <taxon>Discostella</taxon>
    </lineage>
</organism>